<keyword evidence="1" id="KW-1133">Transmembrane helix</keyword>
<dbReference type="Proteomes" id="UP000650424">
    <property type="component" value="Unassembled WGS sequence"/>
</dbReference>
<organism evidence="2 3">
    <name type="scientific">Undibacterium hunanense</name>
    <dbReference type="NCBI Taxonomy" id="2762292"/>
    <lineage>
        <taxon>Bacteria</taxon>
        <taxon>Pseudomonadati</taxon>
        <taxon>Pseudomonadota</taxon>
        <taxon>Betaproteobacteria</taxon>
        <taxon>Burkholderiales</taxon>
        <taxon>Oxalobacteraceae</taxon>
        <taxon>Undibacterium</taxon>
    </lineage>
</organism>
<dbReference type="RefSeq" id="WP_186946922.1">
    <property type="nucleotide sequence ID" value="NZ_JACOGF010000004.1"/>
</dbReference>
<name>A0ABR6ZQA9_9BURK</name>
<feature type="transmembrane region" description="Helical" evidence="1">
    <location>
        <begin position="142"/>
        <end position="163"/>
    </location>
</feature>
<keyword evidence="1" id="KW-0472">Membrane</keyword>
<accession>A0ABR6ZQA9</accession>
<dbReference type="EMBL" id="JACOGF010000004">
    <property type="protein sequence ID" value="MBC3917670.1"/>
    <property type="molecule type" value="Genomic_DNA"/>
</dbReference>
<reference evidence="2 3" key="1">
    <citation type="submission" date="2020-08" db="EMBL/GenBank/DDBJ databases">
        <title>Novel species isolated from subtropical streams in China.</title>
        <authorList>
            <person name="Lu H."/>
        </authorList>
    </citation>
    <scope>NUCLEOTIDE SEQUENCE [LARGE SCALE GENOMIC DNA]</scope>
    <source>
        <strain evidence="2 3">CY18W</strain>
    </source>
</reference>
<evidence type="ECO:0000256" key="1">
    <source>
        <dbReference type="SAM" id="Phobius"/>
    </source>
</evidence>
<feature type="transmembrane region" description="Helical" evidence="1">
    <location>
        <begin position="169"/>
        <end position="189"/>
    </location>
</feature>
<evidence type="ECO:0000313" key="3">
    <source>
        <dbReference type="Proteomes" id="UP000650424"/>
    </source>
</evidence>
<sequence length="234" mass="26395">MQTAQPLNVSRSPIYFFLLFLVVLIGFYPSYFARLTQLDPKHHFHGILATGWMLMLVVQSWLASRRKIYIHRTIGKLSLVIVPLFIVSGIMIMHTMLASHGGFTKAFGSRLAFVDMTTLMGFALAYCLAIHFRTNRAVHSRWMACTALLALPPAVARLFMNFIPGIDSFPAAFHASYFSTEILAVILIANDINLKKVKTPYWMALGVLLVQHVSFLLLQQFPAWTAFTVWLGSL</sequence>
<comment type="caution">
    <text evidence="2">The sequence shown here is derived from an EMBL/GenBank/DDBJ whole genome shotgun (WGS) entry which is preliminary data.</text>
</comment>
<keyword evidence="3" id="KW-1185">Reference proteome</keyword>
<gene>
    <name evidence="2" type="ORF">H8L32_09315</name>
</gene>
<proteinExistence type="predicted"/>
<protein>
    <submittedName>
        <fullName evidence="2">Uncharacterized protein</fullName>
    </submittedName>
</protein>
<feature type="transmembrane region" description="Helical" evidence="1">
    <location>
        <begin position="111"/>
        <end position="130"/>
    </location>
</feature>
<keyword evidence="1" id="KW-0812">Transmembrane</keyword>
<feature type="transmembrane region" description="Helical" evidence="1">
    <location>
        <begin position="201"/>
        <end position="221"/>
    </location>
</feature>
<evidence type="ECO:0000313" key="2">
    <source>
        <dbReference type="EMBL" id="MBC3917670.1"/>
    </source>
</evidence>
<feature type="transmembrane region" description="Helical" evidence="1">
    <location>
        <begin position="12"/>
        <end position="31"/>
    </location>
</feature>
<feature type="transmembrane region" description="Helical" evidence="1">
    <location>
        <begin position="74"/>
        <end position="99"/>
    </location>
</feature>
<feature type="transmembrane region" description="Helical" evidence="1">
    <location>
        <begin position="43"/>
        <end position="62"/>
    </location>
</feature>